<keyword evidence="2" id="KW-0472">Membrane</keyword>
<comment type="caution">
    <text evidence="3">The sequence shown here is derived from an EMBL/GenBank/DDBJ whole genome shotgun (WGS) entry which is preliminary data.</text>
</comment>
<evidence type="ECO:0000313" key="4">
    <source>
        <dbReference type="Proteomes" id="UP000276133"/>
    </source>
</evidence>
<feature type="region of interest" description="Disordered" evidence="1">
    <location>
        <begin position="1"/>
        <end position="22"/>
    </location>
</feature>
<feature type="transmembrane region" description="Helical" evidence="2">
    <location>
        <begin position="236"/>
        <end position="264"/>
    </location>
</feature>
<sequence length="347" mass="37218">MAALSARSRRSGENKMSGKKRMSVASSMLSSFIDLRKQMVFSNTSSLQIRRKKSSCMLAPPDAGLSSRSRLIKLSNLLAWASYSDDDEQMAVGAHAHAVHAELVELSGGGGGTRRARLLVAVRALGHGPVRLALRLPALRFGRWCRRRRLLGLVLAPVAVLLVPLVVRQHPLGPHAHRQTRFVAAKLADFARVRVHFALARIRALVVLEAVLLDGTAKERLARLARYAAEVRARRLVAAHVTLALVHVLLLLLLVVLLVLLLVLAEVGAGRVVEQVGGGGGRCGCAGRVRSLAVQRRADEVVDDAAQRAAQLVAGVVAVVAVVVVGVQFEGGARCRPCGRKTTLTLI</sequence>
<proteinExistence type="predicted"/>
<organism evidence="3 4">
    <name type="scientific">Brachionus plicatilis</name>
    <name type="common">Marine rotifer</name>
    <name type="synonym">Brachionus muelleri</name>
    <dbReference type="NCBI Taxonomy" id="10195"/>
    <lineage>
        <taxon>Eukaryota</taxon>
        <taxon>Metazoa</taxon>
        <taxon>Spiralia</taxon>
        <taxon>Gnathifera</taxon>
        <taxon>Rotifera</taxon>
        <taxon>Eurotatoria</taxon>
        <taxon>Monogononta</taxon>
        <taxon>Pseudotrocha</taxon>
        <taxon>Ploima</taxon>
        <taxon>Brachionidae</taxon>
        <taxon>Brachionus</taxon>
    </lineage>
</organism>
<keyword evidence="4" id="KW-1185">Reference proteome</keyword>
<evidence type="ECO:0000256" key="2">
    <source>
        <dbReference type="SAM" id="Phobius"/>
    </source>
</evidence>
<evidence type="ECO:0000256" key="1">
    <source>
        <dbReference type="SAM" id="MobiDB-lite"/>
    </source>
</evidence>
<accession>A0A3M7T368</accession>
<reference evidence="3 4" key="1">
    <citation type="journal article" date="2018" name="Sci. Rep.">
        <title>Genomic signatures of local adaptation to the degree of environmental predictability in rotifers.</title>
        <authorList>
            <person name="Franch-Gras L."/>
            <person name="Hahn C."/>
            <person name="Garcia-Roger E.M."/>
            <person name="Carmona M.J."/>
            <person name="Serra M."/>
            <person name="Gomez A."/>
        </authorList>
    </citation>
    <scope>NUCLEOTIDE SEQUENCE [LARGE SCALE GENOMIC DNA]</scope>
    <source>
        <strain evidence="3">HYR1</strain>
    </source>
</reference>
<gene>
    <name evidence="3" type="ORF">BpHYR1_021215</name>
</gene>
<feature type="transmembrane region" description="Helical" evidence="2">
    <location>
        <begin position="150"/>
        <end position="167"/>
    </location>
</feature>
<dbReference type="Proteomes" id="UP000276133">
    <property type="component" value="Unassembled WGS sequence"/>
</dbReference>
<keyword evidence="2" id="KW-1133">Transmembrane helix</keyword>
<keyword evidence="2" id="KW-0812">Transmembrane</keyword>
<protein>
    <submittedName>
        <fullName evidence="3">Uncharacterized protein</fullName>
    </submittedName>
</protein>
<feature type="transmembrane region" description="Helical" evidence="2">
    <location>
        <begin position="309"/>
        <end position="327"/>
    </location>
</feature>
<dbReference type="AlphaFoldDB" id="A0A3M7T368"/>
<evidence type="ECO:0000313" key="3">
    <source>
        <dbReference type="EMBL" id="RNA42268.1"/>
    </source>
</evidence>
<dbReference type="EMBL" id="REGN01000388">
    <property type="protein sequence ID" value="RNA42268.1"/>
    <property type="molecule type" value="Genomic_DNA"/>
</dbReference>
<name>A0A3M7T368_BRAPC</name>